<dbReference type="InterPro" id="IPR007219">
    <property type="entry name" value="XnlR_reg_dom"/>
</dbReference>
<dbReference type="InterPro" id="IPR036864">
    <property type="entry name" value="Zn2-C6_fun-type_DNA-bd_sf"/>
</dbReference>
<dbReference type="InterPro" id="IPR050613">
    <property type="entry name" value="Sec_Metabolite_Reg"/>
</dbReference>
<evidence type="ECO:0000313" key="6">
    <source>
        <dbReference type="EMBL" id="CAF9926975.1"/>
    </source>
</evidence>
<feature type="compositionally biased region" description="Acidic residues" evidence="4">
    <location>
        <begin position="175"/>
        <end position="184"/>
    </location>
</feature>
<dbReference type="Gene3D" id="4.10.240.10">
    <property type="entry name" value="Zn(2)-C6 fungal-type DNA-binding domain"/>
    <property type="match status" value="1"/>
</dbReference>
<dbReference type="CDD" id="cd00067">
    <property type="entry name" value="GAL4"/>
    <property type="match status" value="1"/>
</dbReference>
<feature type="domain" description="Zn(2)-C6 fungal-type" evidence="5">
    <location>
        <begin position="35"/>
        <end position="63"/>
    </location>
</feature>
<feature type="region of interest" description="Disordered" evidence="4">
    <location>
        <begin position="171"/>
        <end position="199"/>
    </location>
</feature>
<dbReference type="Pfam" id="PF00172">
    <property type="entry name" value="Zn_clus"/>
    <property type="match status" value="1"/>
</dbReference>
<dbReference type="GO" id="GO:0005634">
    <property type="term" value="C:nucleus"/>
    <property type="evidence" value="ECO:0007669"/>
    <property type="project" value="UniProtKB-SubCell"/>
</dbReference>
<keyword evidence="3" id="KW-0539">Nucleus</keyword>
<dbReference type="Pfam" id="PF04082">
    <property type="entry name" value="Fungal_trans"/>
    <property type="match status" value="1"/>
</dbReference>
<feature type="region of interest" description="Disordered" evidence="4">
    <location>
        <begin position="1"/>
        <end position="27"/>
    </location>
</feature>
<dbReference type="SMART" id="SM00906">
    <property type="entry name" value="Fungal_trans"/>
    <property type="match status" value="1"/>
</dbReference>
<keyword evidence="7" id="KW-1185">Reference proteome</keyword>
<accession>A0A8H3ITD5</accession>
<protein>
    <recommendedName>
        <fullName evidence="5">Zn(2)-C6 fungal-type domain-containing protein</fullName>
    </recommendedName>
</protein>
<evidence type="ECO:0000256" key="3">
    <source>
        <dbReference type="ARBA" id="ARBA00023242"/>
    </source>
</evidence>
<organism evidence="6 7">
    <name type="scientific">Imshaugia aleurites</name>
    <dbReference type="NCBI Taxonomy" id="172621"/>
    <lineage>
        <taxon>Eukaryota</taxon>
        <taxon>Fungi</taxon>
        <taxon>Dikarya</taxon>
        <taxon>Ascomycota</taxon>
        <taxon>Pezizomycotina</taxon>
        <taxon>Lecanoromycetes</taxon>
        <taxon>OSLEUM clade</taxon>
        <taxon>Lecanoromycetidae</taxon>
        <taxon>Lecanorales</taxon>
        <taxon>Lecanorineae</taxon>
        <taxon>Parmeliaceae</taxon>
        <taxon>Imshaugia</taxon>
    </lineage>
</organism>
<feature type="region of interest" description="Disordered" evidence="4">
    <location>
        <begin position="101"/>
        <end position="143"/>
    </location>
</feature>
<evidence type="ECO:0000256" key="2">
    <source>
        <dbReference type="ARBA" id="ARBA00022723"/>
    </source>
</evidence>
<proteinExistence type="predicted"/>
<dbReference type="GO" id="GO:0003677">
    <property type="term" value="F:DNA binding"/>
    <property type="evidence" value="ECO:0007669"/>
    <property type="project" value="InterPro"/>
</dbReference>
<dbReference type="PANTHER" id="PTHR31001:SF50">
    <property type="entry name" value="ZN(II)2CYS6 TRANSCRIPTION FACTOR (EUROFUNG)"/>
    <property type="match status" value="1"/>
</dbReference>
<dbReference type="CDD" id="cd12148">
    <property type="entry name" value="fungal_TF_MHR"/>
    <property type="match status" value="1"/>
</dbReference>
<keyword evidence="2" id="KW-0479">Metal-binding</keyword>
<dbReference type="PANTHER" id="PTHR31001">
    <property type="entry name" value="UNCHARACTERIZED TRANSCRIPTIONAL REGULATORY PROTEIN"/>
    <property type="match status" value="1"/>
</dbReference>
<dbReference type="InterPro" id="IPR001138">
    <property type="entry name" value="Zn2Cys6_DnaBD"/>
</dbReference>
<dbReference type="EMBL" id="CAJPDT010000045">
    <property type="protein sequence ID" value="CAF9926975.1"/>
    <property type="molecule type" value="Genomic_DNA"/>
</dbReference>
<feature type="compositionally biased region" description="Polar residues" evidence="4">
    <location>
        <begin position="1"/>
        <end position="10"/>
    </location>
</feature>
<feature type="compositionally biased region" description="Basic and acidic residues" evidence="4">
    <location>
        <begin position="101"/>
        <end position="115"/>
    </location>
</feature>
<dbReference type="PROSITE" id="PS00463">
    <property type="entry name" value="ZN2_CY6_FUNGAL_1"/>
    <property type="match status" value="1"/>
</dbReference>
<dbReference type="PROSITE" id="PS50048">
    <property type="entry name" value="ZN2_CY6_FUNGAL_2"/>
    <property type="match status" value="1"/>
</dbReference>
<dbReference type="SMART" id="SM00066">
    <property type="entry name" value="GAL4"/>
    <property type="match status" value="1"/>
</dbReference>
<sequence>MNANPSTKTVADTGIFDGPSSGDSSHPLTTLTSASCTLCRRRKVKCDRTIPCGNCQRSRAECVPFTPSGVARGRQGGRKRKREEEELLERIAKLEGLVRSIERQETPQGDQERTAGEGTVDAFNTNASGGSVGNHGRDQPAAPAAPRLDKYLATSFWESLSEEIHGLKEVLGGSSDDEDEDEGELASRSDVSSLGQQRLQQSNHSGFAIFRTTIAEHIITPKSHQVYTFCNIYLANVDPIFKILHGPSLRKHLQENAAELDCSPGPGGLEALRFAIYYAAVTSMGDEECRHRIGEDRTILLARYRLGTESALAKADFINTVELSTLQALAIYLISVRANDTSRFMWTLTSLAVRIAEAIGLHRDSTTSSFRPFENDMRRRLWWQICDLDSHAAKDRASNPVITANSFSTRLPLHINDEDISLNSTGEVKEREGYTDMTFALSCHEVLVAMKRMAYIPANAVGNSQLRSQEVCGQSVDIVISIQRHIEEKYLRHLNLTRPFHWFTRTVADVITAIMWLLVYRPMQRRPNTIHLPQITHPGILRLSVDVLERIHQLQTNPAASQFRWLSQTYVQWHALAVTIAELCFDTDGPMVERAWAIVEPAFEQMAQHVADSDRGMLWRPIKKLMNRARGVRQAHLDSRSTTSPSVAVLNTTDQMNPSIRTAHSNAKINDYTEWPMKSMPLPNFETQQAKPIANSEPFDWDPWLTAATAATSTLTQSQYNPYMDDVALTNWEDFIDDFQGQGDAVLGLSA</sequence>
<comment type="caution">
    <text evidence="6">The sequence shown here is derived from an EMBL/GenBank/DDBJ whole genome shotgun (WGS) entry which is preliminary data.</text>
</comment>
<evidence type="ECO:0000256" key="4">
    <source>
        <dbReference type="SAM" id="MobiDB-lite"/>
    </source>
</evidence>
<dbReference type="GO" id="GO:0000981">
    <property type="term" value="F:DNA-binding transcription factor activity, RNA polymerase II-specific"/>
    <property type="evidence" value="ECO:0007669"/>
    <property type="project" value="InterPro"/>
</dbReference>
<dbReference type="GO" id="GO:0008270">
    <property type="term" value="F:zinc ion binding"/>
    <property type="evidence" value="ECO:0007669"/>
    <property type="project" value="InterPro"/>
</dbReference>
<name>A0A8H3ITD5_9LECA</name>
<dbReference type="SUPFAM" id="SSF57701">
    <property type="entry name" value="Zn2/Cys6 DNA-binding domain"/>
    <property type="match status" value="1"/>
</dbReference>
<dbReference type="AlphaFoldDB" id="A0A8H3ITD5"/>
<dbReference type="Proteomes" id="UP000664534">
    <property type="component" value="Unassembled WGS sequence"/>
</dbReference>
<comment type="subcellular location">
    <subcellularLocation>
        <location evidence="1">Nucleus</location>
    </subcellularLocation>
</comment>
<feature type="compositionally biased region" description="Polar residues" evidence="4">
    <location>
        <begin position="189"/>
        <end position="199"/>
    </location>
</feature>
<evidence type="ECO:0000313" key="7">
    <source>
        <dbReference type="Proteomes" id="UP000664534"/>
    </source>
</evidence>
<dbReference type="OrthoDB" id="435881at2759"/>
<reference evidence="6" key="1">
    <citation type="submission" date="2021-03" db="EMBL/GenBank/DDBJ databases">
        <authorList>
            <person name="Tagirdzhanova G."/>
        </authorList>
    </citation>
    <scope>NUCLEOTIDE SEQUENCE</scope>
</reference>
<evidence type="ECO:0000256" key="1">
    <source>
        <dbReference type="ARBA" id="ARBA00004123"/>
    </source>
</evidence>
<gene>
    <name evidence="6" type="ORF">IMSHALPRED_007089</name>
</gene>
<evidence type="ECO:0000259" key="5">
    <source>
        <dbReference type="PROSITE" id="PS50048"/>
    </source>
</evidence>
<dbReference type="GO" id="GO:0006351">
    <property type="term" value="P:DNA-templated transcription"/>
    <property type="evidence" value="ECO:0007669"/>
    <property type="project" value="InterPro"/>
</dbReference>